<feature type="region of interest" description="Disordered" evidence="1">
    <location>
        <begin position="1"/>
        <end position="21"/>
    </location>
</feature>
<reference evidence="2" key="1">
    <citation type="journal article" date="2022" name="bioRxiv">
        <title>Sequencing and chromosome-scale assembly of the giantPleurodeles waltlgenome.</title>
        <authorList>
            <person name="Brown T."/>
            <person name="Elewa A."/>
            <person name="Iarovenko S."/>
            <person name="Subramanian E."/>
            <person name="Araus A.J."/>
            <person name="Petzold A."/>
            <person name="Susuki M."/>
            <person name="Suzuki K.-i.T."/>
            <person name="Hayashi T."/>
            <person name="Toyoda A."/>
            <person name="Oliveira C."/>
            <person name="Osipova E."/>
            <person name="Leigh N.D."/>
            <person name="Simon A."/>
            <person name="Yun M.H."/>
        </authorList>
    </citation>
    <scope>NUCLEOTIDE SEQUENCE</scope>
    <source>
        <strain evidence="2">20211129_DDA</strain>
        <tissue evidence="2">Liver</tissue>
    </source>
</reference>
<proteinExistence type="predicted"/>
<dbReference type="AlphaFoldDB" id="A0AAV7TR00"/>
<evidence type="ECO:0000313" key="2">
    <source>
        <dbReference type="EMBL" id="KAJ1178329.1"/>
    </source>
</evidence>
<dbReference type="Proteomes" id="UP001066276">
    <property type="component" value="Chromosome 3_2"/>
</dbReference>
<name>A0AAV7TR00_PLEWA</name>
<feature type="compositionally biased region" description="Basic and acidic residues" evidence="1">
    <location>
        <begin position="73"/>
        <end position="87"/>
    </location>
</feature>
<evidence type="ECO:0000313" key="3">
    <source>
        <dbReference type="Proteomes" id="UP001066276"/>
    </source>
</evidence>
<protein>
    <submittedName>
        <fullName evidence="2">Uncharacterized protein</fullName>
    </submittedName>
</protein>
<evidence type="ECO:0000256" key="1">
    <source>
        <dbReference type="SAM" id="MobiDB-lite"/>
    </source>
</evidence>
<feature type="compositionally biased region" description="Basic and acidic residues" evidence="1">
    <location>
        <begin position="48"/>
        <end position="65"/>
    </location>
</feature>
<feature type="region of interest" description="Disordered" evidence="1">
    <location>
        <begin position="44"/>
        <end position="113"/>
    </location>
</feature>
<accession>A0AAV7TR00</accession>
<feature type="compositionally biased region" description="Polar residues" evidence="1">
    <location>
        <begin position="8"/>
        <end position="20"/>
    </location>
</feature>
<gene>
    <name evidence="2" type="ORF">NDU88_003575</name>
</gene>
<dbReference type="EMBL" id="JANPWB010000006">
    <property type="protein sequence ID" value="KAJ1178329.1"/>
    <property type="molecule type" value="Genomic_DNA"/>
</dbReference>
<keyword evidence="3" id="KW-1185">Reference proteome</keyword>
<sequence>MCLHHQSVLPSDSGKLTTPGANVPAQREVGIHCIAIAVIEQELQGQKSSEETGRRAEAEDNDRRPSCGTVEALRTETGVRKHTEVKKAGPASGRQGRQKQGGNPTPGAGETGLDPSYPFCPIARLPESAPHLCSLWEAEKPMEAEASVTLALGRALLTAAGNSLALCGMAVFVGGCSRFV</sequence>
<comment type="caution">
    <text evidence="2">The sequence shown here is derived from an EMBL/GenBank/DDBJ whole genome shotgun (WGS) entry which is preliminary data.</text>
</comment>
<organism evidence="2 3">
    <name type="scientific">Pleurodeles waltl</name>
    <name type="common">Iberian ribbed newt</name>
    <dbReference type="NCBI Taxonomy" id="8319"/>
    <lineage>
        <taxon>Eukaryota</taxon>
        <taxon>Metazoa</taxon>
        <taxon>Chordata</taxon>
        <taxon>Craniata</taxon>
        <taxon>Vertebrata</taxon>
        <taxon>Euteleostomi</taxon>
        <taxon>Amphibia</taxon>
        <taxon>Batrachia</taxon>
        <taxon>Caudata</taxon>
        <taxon>Salamandroidea</taxon>
        <taxon>Salamandridae</taxon>
        <taxon>Pleurodelinae</taxon>
        <taxon>Pleurodeles</taxon>
    </lineage>
</organism>